<keyword evidence="1" id="KW-1185">Reference proteome</keyword>
<dbReference type="Proteomes" id="UP000695026">
    <property type="component" value="Unplaced"/>
</dbReference>
<feature type="non-terminal residue" evidence="2">
    <location>
        <position position="1"/>
    </location>
</feature>
<dbReference type="CTD" id="103183587"/>
<protein>
    <submittedName>
        <fullName evidence="2">Uncharacterized protein</fullName>
    </submittedName>
</protein>
<sequence length="366" mass="42590">VLWFLGTDARDVTLHGGIQSCTLALQRTGITSPYIKECIVGNNGEKRAQREQAVKKIQKIWWMHMTKRLFKLLKHTVRAAEYCISYDILKRVSPLEAELLKEPTIQYKVRFRFAGSDFPPFIVFKIFYKSGTKSNQYISGKRVITSASKAAVDACKLMGYRTYYNQILQDELQYKRHGITDEMDIATIRDYIQYASHMDETPAYYGGRHNCWRRLTLENLPRAMILYDIMDYAESGKLSARLRAELPFLLLKPQNEETCRAQIFAVCQIRSLSPGLITTSLSRREQKVAQRTSKRRSYQARQKIAKMKEVYRAVKEEEDLSSPSLSDHFIGDPSPRSLFANEDWEQEAVMLYDWSRSLQTEDIWED</sequence>
<gene>
    <name evidence="2" type="primary">CUNHXorf58</name>
</gene>
<accession>A0A9F2RDV4</accession>
<name>A0A9F2RDV4_PYTBI</name>
<dbReference type="OrthoDB" id="10006090at2759"/>
<dbReference type="PANTHER" id="PTHR33504:SF1">
    <property type="entry name" value="FAMILY WITH SEQUENCE SIMILARITY 90, MEMBER A1B"/>
    <property type="match status" value="1"/>
</dbReference>
<proteinExistence type="predicted"/>
<evidence type="ECO:0000313" key="2">
    <source>
        <dbReference type="RefSeq" id="XP_007443253.2"/>
    </source>
</evidence>
<dbReference type="AlphaFoldDB" id="A0A9F2RDV4"/>
<dbReference type="OMA" id="NYWRRLN"/>
<dbReference type="KEGG" id="pbi:103049050"/>
<dbReference type="GeneID" id="103049050"/>
<dbReference type="RefSeq" id="XP_007443253.2">
    <property type="nucleotide sequence ID" value="XM_007443191.2"/>
</dbReference>
<evidence type="ECO:0000313" key="1">
    <source>
        <dbReference type="Proteomes" id="UP000695026"/>
    </source>
</evidence>
<reference evidence="2" key="1">
    <citation type="submission" date="2025-08" db="UniProtKB">
        <authorList>
            <consortium name="RefSeq"/>
        </authorList>
    </citation>
    <scope>IDENTIFICATION</scope>
    <source>
        <tissue evidence="2">Liver</tissue>
    </source>
</reference>
<organism evidence="1 2">
    <name type="scientific">Python bivittatus</name>
    <name type="common">Burmese python</name>
    <name type="synonym">Python molurus bivittatus</name>
    <dbReference type="NCBI Taxonomy" id="176946"/>
    <lineage>
        <taxon>Eukaryota</taxon>
        <taxon>Metazoa</taxon>
        <taxon>Chordata</taxon>
        <taxon>Craniata</taxon>
        <taxon>Vertebrata</taxon>
        <taxon>Euteleostomi</taxon>
        <taxon>Lepidosauria</taxon>
        <taxon>Squamata</taxon>
        <taxon>Bifurcata</taxon>
        <taxon>Unidentata</taxon>
        <taxon>Episquamata</taxon>
        <taxon>Toxicofera</taxon>
        <taxon>Serpentes</taxon>
        <taxon>Henophidia</taxon>
        <taxon>Pythonidae</taxon>
        <taxon>Python</taxon>
    </lineage>
</organism>
<dbReference type="PANTHER" id="PTHR33504">
    <property type="entry name" value="NADH DEHYDROGENASE (UBIQUINONE) 1 BETA SUBCOMPLEX, 4"/>
    <property type="match status" value="1"/>
</dbReference>